<keyword evidence="3" id="KW-1185">Reference proteome</keyword>
<comment type="caution">
    <text evidence="2">The sequence shown here is derived from an EMBL/GenBank/DDBJ whole genome shotgun (WGS) entry which is preliminary data.</text>
</comment>
<protein>
    <submittedName>
        <fullName evidence="2">Uncharacterized protein</fullName>
    </submittedName>
</protein>
<gene>
    <name evidence="2" type="ORF">RM549_18930</name>
</gene>
<keyword evidence="1" id="KW-0472">Membrane</keyword>
<evidence type="ECO:0000313" key="3">
    <source>
        <dbReference type="Proteomes" id="UP001261624"/>
    </source>
</evidence>
<keyword evidence="1" id="KW-0812">Transmembrane</keyword>
<feature type="transmembrane region" description="Helical" evidence="1">
    <location>
        <begin position="6"/>
        <end position="24"/>
    </location>
</feature>
<dbReference type="Proteomes" id="UP001261624">
    <property type="component" value="Unassembled WGS sequence"/>
</dbReference>
<organism evidence="2 3">
    <name type="scientific">Autumnicola patrickiae</name>
    <dbReference type="NCBI Taxonomy" id="3075591"/>
    <lineage>
        <taxon>Bacteria</taxon>
        <taxon>Pseudomonadati</taxon>
        <taxon>Bacteroidota</taxon>
        <taxon>Flavobacteriia</taxon>
        <taxon>Flavobacteriales</taxon>
        <taxon>Flavobacteriaceae</taxon>
        <taxon>Autumnicola</taxon>
    </lineage>
</organism>
<evidence type="ECO:0000313" key="2">
    <source>
        <dbReference type="EMBL" id="MDT0691874.1"/>
    </source>
</evidence>
<sequence length="58" mass="6589">MKKAGFVFVAVVIFCVIVYVTIIIEIIEILFGAILFIAAAIILWIIWNKIKDTVEDTF</sequence>
<keyword evidence="1" id="KW-1133">Transmembrane helix</keyword>
<reference evidence="2 3" key="1">
    <citation type="submission" date="2023-09" db="EMBL/GenBank/DDBJ databases">
        <authorList>
            <person name="Rey-Velasco X."/>
        </authorList>
    </citation>
    <scope>NUCLEOTIDE SEQUENCE [LARGE SCALE GENOMIC DNA]</scope>
    <source>
        <strain evidence="2 3">F188</strain>
    </source>
</reference>
<dbReference type="RefSeq" id="WP_311687628.1">
    <property type="nucleotide sequence ID" value="NZ_JAVRHM010000039.1"/>
</dbReference>
<feature type="transmembrane region" description="Helical" evidence="1">
    <location>
        <begin position="29"/>
        <end position="47"/>
    </location>
</feature>
<accession>A0ABU3E883</accession>
<dbReference type="EMBL" id="JAVRHM010000039">
    <property type="protein sequence ID" value="MDT0691874.1"/>
    <property type="molecule type" value="Genomic_DNA"/>
</dbReference>
<name>A0ABU3E883_9FLAO</name>
<proteinExistence type="predicted"/>
<evidence type="ECO:0000256" key="1">
    <source>
        <dbReference type="SAM" id="Phobius"/>
    </source>
</evidence>